<keyword evidence="4" id="KW-1185">Reference proteome</keyword>
<keyword evidence="2" id="KW-0732">Signal</keyword>
<sequence>MLKSLFVQSGCLLVTASAFLLSGCGGSSSSPVPSTAAKSADVAPASIEYFNRDTGELTGKVVYDYSTADLLRSRYYAPGEDGLWGTADDTDSLFLECEYVAHEAGDNVLPRQRFLPVHAIARSPTGAAALAASDQPDGEAMYCPPLEGHRVAREEYCTGPHCPDGNGGYRMVLSREREGSVVTDSQTLTAYQDGVEDGLLGQSQQAMITLDEEGRPEAIEIEVLETDFASGVLADACETGSNAALEALQYRSCKLLDETMRYTYSDNAIEREVDYYHGYVFNHTEHGTRTLDRDLNTYTVEIDKNFVSGAPDPLRVTYQLNERDQVTGSTRREAGEDGELDTADDVLTQGPDYHYHSNGNPMSTWQEPGDKGVLYQYDANGRLRSQTVYPDTSGVPSVKNDFDYVDGRLKKEEVFLPLSPEDQTLVLARRITYRAAVDGFPAGFNPDGPQYFSNLTLSGLQRRFDLP</sequence>
<evidence type="ECO:0000256" key="1">
    <source>
        <dbReference type="SAM" id="MobiDB-lite"/>
    </source>
</evidence>
<feature type="signal peptide" evidence="2">
    <location>
        <begin position="1"/>
        <end position="20"/>
    </location>
</feature>
<evidence type="ECO:0000313" key="3">
    <source>
        <dbReference type="EMBL" id="MQX51981.1"/>
    </source>
</evidence>
<name>A0A6N7LU88_9GAMM</name>
<evidence type="ECO:0008006" key="5">
    <source>
        <dbReference type="Google" id="ProtNLM"/>
    </source>
</evidence>
<dbReference type="RefSeq" id="WP_153498738.1">
    <property type="nucleotide sequence ID" value="NZ_WIRE01000001.1"/>
</dbReference>
<proteinExistence type="predicted"/>
<dbReference type="AlphaFoldDB" id="A0A6N7LU88"/>
<comment type="caution">
    <text evidence="3">The sequence shown here is derived from an EMBL/GenBank/DDBJ whole genome shotgun (WGS) entry which is preliminary data.</text>
</comment>
<evidence type="ECO:0000256" key="2">
    <source>
        <dbReference type="SAM" id="SignalP"/>
    </source>
</evidence>
<reference evidence="3 4" key="1">
    <citation type="submission" date="2019-10" db="EMBL/GenBank/DDBJ databases">
        <title>Alcanivorax sp.PA15-N-34 draft genome sequence.</title>
        <authorList>
            <person name="Liao X."/>
            <person name="Shao Z."/>
        </authorList>
    </citation>
    <scope>NUCLEOTIDE SEQUENCE [LARGE SCALE GENOMIC DNA]</scope>
    <source>
        <strain evidence="3 4">PA15-N-34</strain>
    </source>
</reference>
<feature type="compositionally biased region" description="Basic and acidic residues" evidence="1">
    <location>
        <begin position="325"/>
        <end position="335"/>
    </location>
</feature>
<evidence type="ECO:0000313" key="4">
    <source>
        <dbReference type="Proteomes" id="UP000469421"/>
    </source>
</evidence>
<accession>A0A6N7LU88</accession>
<feature type="region of interest" description="Disordered" evidence="1">
    <location>
        <begin position="325"/>
        <end position="368"/>
    </location>
</feature>
<feature type="compositionally biased region" description="Polar residues" evidence="1">
    <location>
        <begin position="357"/>
        <end position="366"/>
    </location>
</feature>
<dbReference type="Proteomes" id="UP000469421">
    <property type="component" value="Unassembled WGS sequence"/>
</dbReference>
<organism evidence="3 4">
    <name type="scientific">Alcanivorax sediminis</name>
    <dbReference type="NCBI Taxonomy" id="2663008"/>
    <lineage>
        <taxon>Bacteria</taxon>
        <taxon>Pseudomonadati</taxon>
        <taxon>Pseudomonadota</taxon>
        <taxon>Gammaproteobacteria</taxon>
        <taxon>Oceanospirillales</taxon>
        <taxon>Alcanivoracaceae</taxon>
        <taxon>Alcanivorax</taxon>
    </lineage>
</organism>
<gene>
    <name evidence="3" type="ORF">GFN93_01885</name>
</gene>
<feature type="chain" id="PRO_5026812553" description="YD repeat-containing protein" evidence="2">
    <location>
        <begin position="21"/>
        <end position="467"/>
    </location>
</feature>
<dbReference type="Gene3D" id="3.90.930.1">
    <property type="match status" value="1"/>
</dbReference>
<protein>
    <recommendedName>
        <fullName evidence="5">YD repeat-containing protein</fullName>
    </recommendedName>
</protein>
<dbReference type="EMBL" id="WIRE01000001">
    <property type="protein sequence ID" value="MQX51981.1"/>
    <property type="molecule type" value="Genomic_DNA"/>
</dbReference>